<gene>
    <name evidence="1" type="ORF">H4O21_23665</name>
</gene>
<dbReference type="Proteomes" id="UP000565262">
    <property type="component" value="Unassembled WGS sequence"/>
</dbReference>
<name>A0A839IW13_9GAMM</name>
<keyword evidence="1" id="KW-0378">Hydrolase</keyword>
<reference evidence="1 2" key="1">
    <citation type="submission" date="2020-08" db="EMBL/GenBank/DDBJ databases">
        <title>Oceanospirillum sp. nov. isolated from marine sediment.</title>
        <authorList>
            <person name="Ji X."/>
        </authorList>
    </citation>
    <scope>NUCLEOTIDE SEQUENCE [LARGE SCALE GENOMIC DNA]</scope>
    <source>
        <strain evidence="1 2">D5</strain>
    </source>
</reference>
<evidence type="ECO:0000313" key="2">
    <source>
        <dbReference type="Proteomes" id="UP000565262"/>
    </source>
</evidence>
<comment type="caution">
    <text evidence="1">The sequence shown here is derived from an EMBL/GenBank/DDBJ whole genome shotgun (WGS) entry which is preliminary data.</text>
</comment>
<evidence type="ECO:0000313" key="1">
    <source>
        <dbReference type="EMBL" id="MBB1489613.1"/>
    </source>
</evidence>
<dbReference type="InterPro" id="IPR041492">
    <property type="entry name" value="HAD_2"/>
</dbReference>
<dbReference type="Gene3D" id="3.40.50.1000">
    <property type="entry name" value="HAD superfamily/HAD-like"/>
    <property type="match status" value="1"/>
</dbReference>
<dbReference type="Pfam" id="PF13419">
    <property type="entry name" value="HAD_2"/>
    <property type="match status" value="1"/>
</dbReference>
<dbReference type="SUPFAM" id="SSF56784">
    <property type="entry name" value="HAD-like"/>
    <property type="match status" value="1"/>
</dbReference>
<organism evidence="1 2">
    <name type="scientific">Oceanospirillum sediminis</name>
    <dbReference type="NCBI Taxonomy" id="2760088"/>
    <lineage>
        <taxon>Bacteria</taxon>
        <taxon>Pseudomonadati</taxon>
        <taxon>Pseudomonadota</taxon>
        <taxon>Gammaproteobacteria</taxon>
        <taxon>Oceanospirillales</taxon>
        <taxon>Oceanospirillaceae</taxon>
        <taxon>Oceanospirillum</taxon>
    </lineage>
</organism>
<feature type="non-terminal residue" evidence="1">
    <location>
        <position position="135"/>
    </location>
</feature>
<dbReference type="InterPro" id="IPR023198">
    <property type="entry name" value="PGP-like_dom2"/>
</dbReference>
<accession>A0A839IW13</accession>
<keyword evidence="2" id="KW-1185">Reference proteome</keyword>
<dbReference type="AlphaFoldDB" id="A0A839IW13"/>
<dbReference type="EMBL" id="JACJFM010000065">
    <property type="protein sequence ID" value="MBB1489613.1"/>
    <property type="molecule type" value="Genomic_DNA"/>
</dbReference>
<proteinExistence type="predicted"/>
<dbReference type="InterPro" id="IPR036412">
    <property type="entry name" value="HAD-like_sf"/>
</dbReference>
<dbReference type="InterPro" id="IPR023214">
    <property type="entry name" value="HAD_sf"/>
</dbReference>
<dbReference type="Gene3D" id="1.10.150.240">
    <property type="entry name" value="Putative phosphatase, domain 2"/>
    <property type="match status" value="1"/>
</dbReference>
<sequence length="135" mass="14818">MDIDKRPTGDFTEHFLSLNEEEERNMLSRSVKALIFDLDGTLVDTLGGIANAINCALVTNGQEPLTISEITDRVGEGGTALVEYALEKNGQEVDPECVSKLQASYFVTIQLPGQRYLAAAHKITGLRHYLLIPIV</sequence>
<dbReference type="GO" id="GO:0016787">
    <property type="term" value="F:hydrolase activity"/>
    <property type="evidence" value="ECO:0007669"/>
    <property type="project" value="UniProtKB-KW"/>
</dbReference>
<protein>
    <submittedName>
        <fullName evidence="1">HAD hydrolase-like protein</fullName>
    </submittedName>
</protein>
<dbReference type="RefSeq" id="WP_182812195.1">
    <property type="nucleotide sequence ID" value="NZ_JACJFM010000065.1"/>
</dbReference>